<gene>
    <name evidence="7" type="ORF">V865_008378</name>
</gene>
<dbReference type="GO" id="GO:0005737">
    <property type="term" value="C:cytoplasm"/>
    <property type="evidence" value="ECO:0007669"/>
    <property type="project" value="TreeGrafter"/>
</dbReference>
<dbReference type="RefSeq" id="XP_066088211.1">
    <property type="nucleotide sequence ID" value="XM_066232114.1"/>
</dbReference>
<dbReference type="InterPro" id="IPR003126">
    <property type="entry name" value="Znf_UBR"/>
</dbReference>
<dbReference type="Pfam" id="PF02207">
    <property type="entry name" value="zf-UBR"/>
    <property type="match status" value="1"/>
</dbReference>
<evidence type="ECO:0000256" key="1">
    <source>
        <dbReference type="ARBA" id="ARBA00022723"/>
    </source>
</evidence>
<evidence type="ECO:0000256" key="2">
    <source>
        <dbReference type="ARBA" id="ARBA00022771"/>
    </source>
</evidence>
<organism evidence="7 8">
    <name type="scientific">Kwoniella europaea PYCC6329</name>
    <dbReference type="NCBI Taxonomy" id="1423913"/>
    <lineage>
        <taxon>Eukaryota</taxon>
        <taxon>Fungi</taxon>
        <taxon>Dikarya</taxon>
        <taxon>Basidiomycota</taxon>
        <taxon>Agaricomycotina</taxon>
        <taxon>Tremellomycetes</taxon>
        <taxon>Tremellales</taxon>
        <taxon>Cryptococcaceae</taxon>
        <taxon>Kwoniella</taxon>
    </lineage>
</organism>
<feature type="compositionally biased region" description="Acidic residues" evidence="4">
    <location>
        <begin position="220"/>
        <end position="229"/>
    </location>
</feature>
<feature type="domain" description="UBR-type" evidence="6">
    <location>
        <begin position="52"/>
        <end position="119"/>
    </location>
</feature>
<feature type="region of interest" description="Disordered" evidence="4">
    <location>
        <begin position="283"/>
        <end position="361"/>
    </location>
</feature>
<evidence type="ECO:0000259" key="6">
    <source>
        <dbReference type="SMART" id="SM00396"/>
    </source>
</evidence>
<keyword evidence="2" id="KW-0863">Zinc-finger</keyword>
<feature type="region of interest" description="Disordered" evidence="4">
    <location>
        <begin position="184"/>
        <end position="231"/>
    </location>
</feature>
<dbReference type="Gene3D" id="3.30.40.10">
    <property type="entry name" value="Zinc/RING finger domain, C3HC4 (zinc finger)"/>
    <property type="match status" value="1"/>
</dbReference>
<accession>A0AAX4KVU5</accession>
<sequence length="476" mass="53094">MESPSSSTRFTLLPTSYLASQPPPSEITLQSLIDTSDRMAEEAREALPYSFDECTYAKGYLRQSVWSCLDCGEKGVCYGCSISCHSEHRLVELWTRRSFRCDCPTSSTQPEPVPPAKRRRCGLYPPHQQPQEPNEKNKYTQNYKGKFCRCGKEYDAETETEAMICCIACEDWFHESCLNLRPNFSSSTQPTQVKPDDTDPAEPTATTNPSSNNPPNSENVVDEEDEEESTVLIRSDSYDGLICADCVKGNEYLRNQAGKDGWMIIEPTSDGSQGGWTVIGQKLDTGNDVNGKTGGGEEVTTSKSENVEDVEEKGKRKAEDFDEVGEESTKKIRLENGLATPVTASNKSTSEGTDSISSSSSGWQWKGKGDIFLANGVRDQLKDQLDEETIASLPFPLIDEEIYEPPKDDEQEETIEQVTSRVMTSLPRVQAIEAFHGYQRLKDHLNTMLQQHVSSGQSVSKADIEDMFEQLKGRRE</sequence>
<dbReference type="PANTHER" id="PTHR13513:SF9">
    <property type="entry name" value="E3 UBIQUITIN-PROTEIN LIGASE UBR7-RELATED"/>
    <property type="match status" value="1"/>
</dbReference>
<dbReference type="EMBL" id="CP144091">
    <property type="protein sequence ID" value="WWD10244.1"/>
    <property type="molecule type" value="Genomic_DNA"/>
</dbReference>
<dbReference type="KEGG" id="ker:91107179"/>
<evidence type="ECO:0000313" key="8">
    <source>
        <dbReference type="Proteomes" id="UP001358614"/>
    </source>
</evidence>
<dbReference type="Proteomes" id="UP001358614">
    <property type="component" value="Chromosome 3"/>
</dbReference>
<dbReference type="InterPro" id="IPR011011">
    <property type="entry name" value="Znf_FYVE_PHD"/>
</dbReference>
<dbReference type="GeneID" id="91107179"/>
<dbReference type="InterPro" id="IPR047506">
    <property type="entry name" value="UBR7-like_UBR-box"/>
</dbReference>
<reference evidence="7 8" key="1">
    <citation type="submission" date="2024-01" db="EMBL/GenBank/DDBJ databases">
        <title>Comparative genomics of Cryptococcus and Kwoniella reveals pathogenesis evolution and contrasting modes of karyotype evolution via chromosome fusion or intercentromeric recombination.</title>
        <authorList>
            <person name="Coelho M.A."/>
            <person name="David-Palma M."/>
            <person name="Shea T."/>
            <person name="Bowers K."/>
            <person name="McGinley-Smith S."/>
            <person name="Mohammad A.W."/>
            <person name="Gnirke A."/>
            <person name="Yurkov A.M."/>
            <person name="Nowrousian M."/>
            <person name="Sun S."/>
            <person name="Cuomo C.A."/>
            <person name="Heitman J."/>
        </authorList>
    </citation>
    <scope>NUCLEOTIDE SEQUENCE [LARGE SCALE GENOMIC DNA]</scope>
    <source>
        <strain evidence="7 8">PYCC6329</strain>
    </source>
</reference>
<dbReference type="PANTHER" id="PTHR13513">
    <property type="entry name" value="E3 UBIQUITIN-PROTEIN LIGASE UBR7"/>
    <property type="match status" value="1"/>
</dbReference>
<keyword evidence="1" id="KW-0479">Metal-binding</keyword>
<dbReference type="InterPro" id="IPR040204">
    <property type="entry name" value="UBR7"/>
</dbReference>
<evidence type="ECO:0000256" key="3">
    <source>
        <dbReference type="ARBA" id="ARBA00022833"/>
    </source>
</evidence>
<proteinExistence type="predicted"/>
<evidence type="ECO:0000256" key="4">
    <source>
        <dbReference type="SAM" id="MobiDB-lite"/>
    </source>
</evidence>
<dbReference type="AlphaFoldDB" id="A0AAX4KVU5"/>
<evidence type="ECO:0008006" key="9">
    <source>
        <dbReference type="Google" id="ProtNLM"/>
    </source>
</evidence>
<dbReference type="GO" id="GO:0061630">
    <property type="term" value="F:ubiquitin protein ligase activity"/>
    <property type="evidence" value="ECO:0007669"/>
    <property type="project" value="InterPro"/>
</dbReference>
<protein>
    <recommendedName>
        <fullName evidence="9">E3 ubiquitin-protein ligase UBR7</fullName>
    </recommendedName>
</protein>
<dbReference type="SUPFAM" id="SSF57903">
    <property type="entry name" value="FYVE/PHD zinc finger"/>
    <property type="match status" value="1"/>
</dbReference>
<dbReference type="GO" id="GO:0008270">
    <property type="term" value="F:zinc ion binding"/>
    <property type="evidence" value="ECO:0007669"/>
    <property type="project" value="UniProtKB-KW"/>
</dbReference>
<dbReference type="SMART" id="SM00396">
    <property type="entry name" value="ZnF_UBR1"/>
    <property type="match status" value="1"/>
</dbReference>
<feature type="compositionally biased region" description="Low complexity" evidence="4">
    <location>
        <begin position="348"/>
        <end position="361"/>
    </location>
</feature>
<keyword evidence="3" id="KW-0862">Zinc</keyword>
<feature type="domain" description="Zinc finger PHD-type" evidence="5">
    <location>
        <begin position="147"/>
        <end position="247"/>
    </location>
</feature>
<feature type="region of interest" description="Disordered" evidence="4">
    <location>
        <begin position="104"/>
        <end position="138"/>
    </location>
</feature>
<feature type="compositionally biased region" description="Low complexity" evidence="4">
    <location>
        <begin position="201"/>
        <end position="219"/>
    </location>
</feature>
<dbReference type="InterPro" id="IPR013083">
    <property type="entry name" value="Znf_RING/FYVE/PHD"/>
</dbReference>
<dbReference type="CDD" id="cd19677">
    <property type="entry name" value="UBR-box_UBR7"/>
    <property type="match status" value="1"/>
</dbReference>
<evidence type="ECO:0000313" key="7">
    <source>
        <dbReference type="EMBL" id="WWD10244.1"/>
    </source>
</evidence>
<dbReference type="InterPro" id="IPR001965">
    <property type="entry name" value="Znf_PHD"/>
</dbReference>
<keyword evidence="8" id="KW-1185">Reference proteome</keyword>
<name>A0AAX4KVU5_9TREE</name>
<dbReference type="SMART" id="SM00249">
    <property type="entry name" value="PHD"/>
    <property type="match status" value="1"/>
</dbReference>
<evidence type="ECO:0000259" key="5">
    <source>
        <dbReference type="SMART" id="SM00249"/>
    </source>
</evidence>